<dbReference type="CDD" id="cd14791">
    <property type="entry name" value="GH36"/>
    <property type="match status" value="1"/>
</dbReference>
<gene>
    <name evidence="1" type="ORF">GCM10010918_55040</name>
</gene>
<dbReference type="InterPro" id="IPR050985">
    <property type="entry name" value="Alpha-glycosidase_related"/>
</dbReference>
<comment type="caution">
    <text evidence="1">The sequence shown here is derived from an EMBL/GenBank/DDBJ whole genome shotgun (WGS) entry which is preliminary data.</text>
</comment>
<sequence length="594" mass="67609">MILSQPSLLSEHSYTLTGIDDERFQASLSVESLEEGEELVHLRLQASSLLTPPVIRLEWKQPIVDVQGVWQPNGYRNRGLAPDWTGGYRSQLTNSAPVVCLFSGSGSNKLTFAFSDTLNAVTCKAGVHEETADFYCSVTLFEALSAPLDSYESTLRVDTRAGAYYSSLEGVSEWWSSMPGMTPMPVPEHARQPMYSTWYSFHQELEPGEIEEQCRLAKAMGCEAIIVDDGWQTANNARGYAYCGDWEVCTDKMPDMKAHVERVHQLGMKYMLWYSVPYIGMHSKAWTPFRDRMLYTVEERGWGVVDPRYPEVRSYLIGIYEQAMLEWGLDGFKLDFIDSFNAPADNKQAYGPGMDYVSVPEAVDRLMSDIAGRLRELKPDVLLEFRQSYVGPYMRKYGNMFRAADCPNDAVENRVRTIDIRLLAGSTAAHADMLMWHPEEAPESAALQLINVLFAVPQISVRLERLPQKHAEMVRYWLRFWKENRSLLLDGRLEPHYPELLYPLVTASNEDKLISVAYGRTVMELQQRKLPDTVMLVNGTRNEGIYADFEGSSDRWRMEIRDCMGDLAEEGELFEVGLRLWNVPPAGTLILNRI</sequence>
<evidence type="ECO:0008006" key="3">
    <source>
        <dbReference type="Google" id="ProtNLM"/>
    </source>
</evidence>
<dbReference type="GO" id="GO:0004557">
    <property type="term" value="F:alpha-galactosidase activity"/>
    <property type="evidence" value="ECO:0007669"/>
    <property type="project" value="InterPro"/>
</dbReference>
<keyword evidence="2" id="KW-1185">Reference proteome</keyword>
<name>A0A917HUB3_9BACL</name>
<organism evidence="1 2">
    <name type="scientific">Paenibacillus radicis</name>
    <name type="common">ex Gao et al. 2016</name>
    <dbReference type="NCBI Taxonomy" id="1737354"/>
    <lineage>
        <taxon>Bacteria</taxon>
        <taxon>Bacillati</taxon>
        <taxon>Bacillota</taxon>
        <taxon>Bacilli</taxon>
        <taxon>Bacillales</taxon>
        <taxon>Paenibacillaceae</taxon>
        <taxon>Paenibacillus</taxon>
    </lineage>
</organism>
<dbReference type="AlphaFoldDB" id="A0A917HUB3"/>
<evidence type="ECO:0000313" key="2">
    <source>
        <dbReference type="Proteomes" id="UP000600247"/>
    </source>
</evidence>
<proteinExistence type="predicted"/>
<dbReference type="Gene3D" id="3.20.20.70">
    <property type="entry name" value="Aldolase class I"/>
    <property type="match status" value="1"/>
</dbReference>
<dbReference type="Pfam" id="PF02065">
    <property type="entry name" value="Melibiase"/>
    <property type="match status" value="1"/>
</dbReference>
<dbReference type="RefSeq" id="WP_188892890.1">
    <property type="nucleotide sequence ID" value="NZ_BMHY01000021.1"/>
</dbReference>
<protein>
    <recommendedName>
        <fullName evidence="3">Alpha-galactosidase</fullName>
    </recommendedName>
</protein>
<dbReference type="InterPro" id="IPR017853">
    <property type="entry name" value="GH"/>
</dbReference>
<accession>A0A917HUB3</accession>
<dbReference type="PANTHER" id="PTHR43053">
    <property type="entry name" value="GLYCOSIDASE FAMILY 31"/>
    <property type="match status" value="1"/>
</dbReference>
<dbReference type="InterPro" id="IPR002252">
    <property type="entry name" value="Glyco_hydro_36"/>
</dbReference>
<evidence type="ECO:0000313" key="1">
    <source>
        <dbReference type="EMBL" id="GGG89294.1"/>
    </source>
</evidence>
<dbReference type="GO" id="GO:0016052">
    <property type="term" value="P:carbohydrate catabolic process"/>
    <property type="evidence" value="ECO:0007669"/>
    <property type="project" value="InterPro"/>
</dbReference>
<dbReference type="InterPro" id="IPR013785">
    <property type="entry name" value="Aldolase_TIM"/>
</dbReference>
<dbReference type="SUPFAM" id="SSF51445">
    <property type="entry name" value="(Trans)glycosidases"/>
    <property type="match status" value="1"/>
</dbReference>
<reference evidence="1 2" key="1">
    <citation type="journal article" date="2014" name="Int. J. Syst. Evol. Microbiol.">
        <title>Complete genome sequence of Corynebacterium casei LMG S-19264T (=DSM 44701T), isolated from a smear-ripened cheese.</title>
        <authorList>
            <consortium name="US DOE Joint Genome Institute (JGI-PGF)"/>
            <person name="Walter F."/>
            <person name="Albersmeier A."/>
            <person name="Kalinowski J."/>
            <person name="Ruckert C."/>
        </authorList>
    </citation>
    <scope>NUCLEOTIDE SEQUENCE [LARGE SCALE GENOMIC DNA]</scope>
    <source>
        <strain evidence="1 2">CGMCC 1.15286</strain>
    </source>
</reference>
<dbReference type="Proteomes" id="UP000600247">
    <property type="component" value="Unassembled WGS sequence"/>
</dbReference>
<dbReference type="EMBL" id="BMHY01000021">
    <property type="protein sequence ID" value="GGG89294.1"/>
    <property type="molecule type" value="Genomic_DNA"/>
</dbReference>